<accession>A0A0L9U400</accession>
<dbReference type="EMBL" id="CM003373">
    <property type="protein sequence ID" value="KOM37505.1"/>
    <property type="molecule type" value="Genomic_DNA"/>
</dbReference>
<protein>
    <submittedName>
        <fullName evidence="2">Uncharacterized protein</fullName>
    </submittedName>
</protein>
<feature type="compositionally biased region" description="Basic and acidic residues" evidence="1">
    <location>
        <begin position="1"/>
        <end position="24"/>
    </location>
</feature>
<reference evidence="3" key="1">
    <citation type="journal article" date="2015" name="Proc. Natl. Acad. Sci. U.S.A.">
        <title>Genome sequencing of adzuki bean (Vigna angularis) provides insight into high starch and low fat accumulation and domestication.</title>
        <authorList>
            <person name="Yang K."/>
            <person name="Tian Z."/>
            <person name="Chen C."/>
            <person name="Luo L."/>
            <person name="Zhao B."/>
            <person name="Wang Z."/>
            <person name="Yu L."/>
            <person name="Li Y."/>
            <person name="Sun Y."/>
            <person name="Li W."/>
            <person name="Chen Y."/>
            <person name="Li Y."/>
            <person name="Zhang Y."/>
            <person name="Ai D."/>
            <person name="Zhao J."/>
            <person name="Shang C."/>
            <person name="Ma Y."/>
            <person name="Wu B."/>
            <person name="Wang M."/>
            <person name="Gao L."/>
            <person name="Sun D."/>
            <person name="Zhang P."/>
            <person name="Guo F."/>
            <person name="Wang W."/>
            <person name="Li Y."/>
            <person name="Wang J."/>
            <person name="Varshney R.K."/>
            <person name="Wang J."/>
            <person name="Ling H.Q."/>
            <person name="Wan P."/>
        </authorList>
    </citation>
    <scope>NUCLEOTIDE SEQUENCE</scope>
    <source>
        <strain evidence="3">cv. Jingnong 6</strain>
    </source>
</reference>
<feature type="region of interest" description="Disordered" evidence="1">
    <location>
        <begin position="1"/>
        <end position="31"/>
    </location>
</feature>
<dbReference type="Gramene" id="KOM37505">
    <property type="protein sequence ID" value="KOM37505"/>
    <property type="gene ID" value="LR48_Vigan03g088700"/>
</dbReference>
<sequence>MEHKSSNIAHNKEEPRTPSMDHRSSNKAHNKVKGDDFLLSIFTTMEVHNNESGVGSFINTVTSKHCVFHEPRTLT</sequence>
<dbReference type="AlphaFoldDB" id="A0A0L9U400"/>
<dbReference type="Proteomes" id="UP000053144">
    <property type="component" value="Chromosome 3"/>
</dbReference>
<name>A0A0L9U400_PHAAN</name>
<proteinExistence type="predicted"/>
<evidence type="ECO:0000313" key="3">
    <source>
        <dbReference type="Proteomes" id="UP000053144"/>
    </source>
</evidence>
<gene>
    <name evidence="2" type="ORF">LR48_Vigan03g088700</name>
</gene>
<evidence type="ECO:0000313" key="2">
    <source>
        <dbReference type="EMBL" id="KOM37505.1"/>
    </source>
</evidence>
<evidence type="ECO:0000256" key="1">
    <source>
        <dbReference type="SAM" id="MobiDB-lite"/>
    </source>
</evidence>
<organism evidence="2 3">
    <name type="scientific">Phaseolus angularis</name>
    <name type="common">Azuki bean</name>
    <name type="synonym">Vigna angularis</name>
    <dbReference type="NCBI Taxonomy" id="3914"/>
    <lineage>
        <taxon>Eukaryota</taxon>
        <taxon>Viridiplantae</taxon>
        <taxon>Streptophyta</taxon>
        <taxon>Embryophyta</taxon>
        <taxon>Tracheophyta</taxon>
        <taxon>Spermatophyta</taxon>
        <taxon>Magnoliopsida</taxon>
        <taxon>eudicotyledons</taxon>
        <taxon>Gunneridae</taxon>
        <taxon>Pentapetalae</taxon>
        <taxon>rosids</taxon>
        <taxon>fabids</taxon>
        <taxon>Fabales</taxon>
        <taxon>Fabaceae</taxon>
        <taxon>Papilionoideae</taxon>
        <taxon>50 kb inversion clade</taxon>
        <taxon>NPAAA clade</taxon>
        <taxon>indigoferoid/millettioid clade</taxon>
        <taxon>Phaseoleae</taxon>
        <taxon>Vigna</taxon>
    </lineage>
</organism>